<evidence type="ECO:0000256" key="1">
    <source>
        <dbReference type="SAM" id="MobiDB-lite"/>
    </source>
</evidence>
<comment type="caution">
    <text evidence="2">The sequence shown here is derived from an EMBL/GenBank/DDBJ whole genome shotgun (WGS) entry which is preliminary data.</text>
</comment>
<feature type="compositionally biased region" description="Basic and acidic residues" evidence="1">
    <location>
        <begin position="45"/>
        <end position="75"/>
    </location>
</feature>
<name>A0AAV7TJV5_PLEWA</name>
<organism evidence="2 3">
    <name type="scientific">Pleurodeles waltl</name>
    <name type="common">Iberian ribbed newt</name>
    <dbReference type="NCBI Taxonomy" id="8319"/>
    <lineage>
        <taxon>Eukaryota</taxon>
        <taxon>Metazoa</taxon>
        <taxon>Chordata</taxon>
        <taxon>Craniata</taxon>
        <taxon>Vertebrata</taxon>
        <taxon>Euteleostomi</taxon>
        <taxon>Amphibia</taxon>
        <taxon>Batrachia</taxon>
        <taxon>Caudata</taxon>
        <taxon>Salamandroidea</taxon>
        <taxon>Salamandridae</taxon>
        <taxon>Pleurodelinae</taxon>
        <taxon>Pleurodeles</taxon>
    </lineage>
</organism>
<reference evidence="2" key="1">
    <citation type="journal article" date="2022" name="bioRxiv">
        <title>Sequencing and chromosome-scale assembly of the giantPleurodeles waltlgenome.</title>
        <authorList>
            <person name="Brown T."/>
            <person name="Elewa A."/>
            <person name="Iarovenko S."/>
            <person name="Subramanian E."/>
            <person name="Araus A.J."/>
            <person name="Petzold A."/>
            <person name="Susuki M."/>
            <person name="Suzuki K.-i.T."/>
            <person name="Hayashi T."/>
            <person name="Toyoda A."/>
            <person name="Oliveira C."/>
            <person name="Osipova E."/>
            <person name="Leigh N.D."/>
            <person name="Simon A."/>
            <person name="Yun M.H."/>
        </authorList>
    </citation>
    <scope>NUCLEOTIDE SEQUENCE</scope>
    <source>
        <strain evidence="2">20211129_DDA</strain>
        <tissue evidence="2">Liver</tissue>
    </source>
</reference>
<feature type="region of interest" description="Disordered" evidence="1">
    <location>
        <begin position="1"/>
        <end position="91"/>
    </location>
</feature>
<dbReference type="EMBL" id="JANPWB010000006">
    <property type="protein sequence ID" value="KAJ1176705.1"/>
    <property type="molecule type" value="Genomic_DNA"/>
</dbReference>
<proteinExistence type="predicted"/>
<sequence>MEADEEERSGKRTTLVRARKEEDENAAEEATGTSPCCTEQPVPSEDERRELPERLAVSTRDEVCGLQKAERDLPPRSRRSVALAGAWQSPE</sequence>
<dbReference type="Proteomes" id="UP001066276">
    <property type="component" value="Chromosome 3_2"/>
</dbReference>
<evidence type="ECO:0000313" key="2">
    <source>
        <dbReference type="EMBL" id="KAJ1176705.1"/>
    </source>
</evidence>
<protein>
    <submittedName>
        <fullName evidence="2">Uncharacterized protein</fullName>
    </submittedName>
</protein>
<evidence type="ECO:0000313" key="3">
    <source>
        <dbReference type="Proteomes" id="UP001066276"/>
    </source>
</evidence>
<keyword evidence="3" id="KW-1185">Reference proteome</keyword>
<gene>
    <name evidence="2" type="ORF">NDU88_001973</name>
</gene>
<dbReference type="AlphaFoldDB" id="A0AAV7TJV5"/>
<accession>A0AAV7TJV5</accession>